<dbReference type="AlphaFoldDB" id="A0A6J6VHF2"/>
<dbReference type="PANTHER" id="PTHR36530">
    <property type="entry name" value="INHIBITOR OF CYSTEINE PEPTIDASE"/>
    <property type="match status" value="1"/>
</dbReference>
<proteinExistence type="predicted"/>
<keyword evidence="2" id="KW-0789">Thiol protease inhibitor</keyword>
<dbReference type="EMBL" id="CAEZYY010000055">
    <property type="protein sequence ID" value="CAB4771036.1"/>
    <property type="molecule type" value="Genomic_DNA"/>
</dbReference>
<dbReference type="EMBL" id="CAFBQP010000034">
    <property type="protein sequence ID" value="CAB5061310.1"/>
    <property type="molecule type" value="Genomic_DNA"/>
</dbReference>
<evidence type="ECO:0000313" key="6">
    <source>
        <dbReference type="EMBL" id="CAB5061310.1"/>
    </source>
</evidence>
<evidence type="ECO:0000259" key="3">
    <source>
        <dbReference type="Pfam" id="PF09394"/>
    </source>
</evidence>
<dbReference type="Gene3D" id="2.60.40.2020">
    <property type="match status" value="1"/>
</dbReference>
<organism evidence="5">
    <name type="scientific">freshwater metagenome</name>
    <dbReference type="NCBI Taxonomy" id="449393"/>
    <lineage>
        <taxon>unclassified sequences</taxon>
        <taxon>metagenomes</taxon>
        <taxon>ecological metagenomes</taxon>
    </lineage>
</organism>
<gene>
    <name evidence="4" type="ORF">UFOPK2602_01230</name>
    <name evidence="5" type="ORF">UFOPK2806_02429</name>
    <name evidence="6" type="ORF">UFOPK4306_01045</name>
</gene>
<dbReference type="GO" id="GO:0004869">
    <property type="term" value="F:cysteine-type endopeptidase inhibitor activity"/>
    <property type="evidence" value="ECO:0007669"/>
    <property type="project" value="UniProtKB-KW"/>
</dbReference>
<dbReference type="GO" id="GO:0004867">
    <property type="term" value="F:serine-type endopeptidase inhibitor activity"/>
    <property type="evidence" value="ECO:0007669"/>
    <property type="project" value="InterPro"/>
</dbReference>
<evidence type="ECO:0000313" key="5">
    <source>
        <dbReference type="EMBL" id="CAB4771036.1"/>
    </source>
</evidence>
<dbReference type="Gene3D" id="3.30.350.10">
    <property type="entry name" value="Subtilisin inhibitor-like"/>
    <property type="match status" value="1"/>
</dbReference>
<dbReference type="EMBL" id="CAEZXX010000078">
    <property type="protein sequence ID" value="CAB4712277.1"/>
    <property type="molecule type" value="Genomic_DNA"/>
</dbReference>
<evidence type="ECO:0000256" key="2">
    <source>
        <dbReference type="ARBA" id="ARBA00022704"/>
    </source>
</evidence>
<sequence length="264" mass="27468">MRNTLRALSCVAVVVSVAASCGESTTPADTTAVASTLPSDVPTSLTITVGTAGEPALATATLEIAADGTASGTGFLAAPQRAADAAVLLENPAAVKRLKEGPPPGQACTEIYGGPDTATVRGTFQGGTVEQEFHRSNGCGISDWELFVPLLGRSRWDGEHRVYFREESSIPVAVGTMFTIELDSNATTGYQWQMLPLDGGTVTAGPRTYLEPGGSVVGRGGWDRFPFTANAVGTATITFEYRRSFEPATTPAADTVTFTVQVTA</sequence>
<protein>
    <submittedName>
        <fullName evidence="5">Unannotated protein</fullName>
    </submittedName>
</protein>
<dbReference type="InterPro" id="IPR036331">
    <property type="entry name" value="Chagasin-like_sf"/>
</dbReference>
<feature type="domain" description="Proteinase inhibitor I42 chagasin" evidence="3">
    <location>
        <begin position="172"/>
        <end position="260"/>
    </location>
</feature>
<dbReference type="PROSITE" id="PS51257">
    <property type="entry name" value="PROKAR_LIPOPROTEIN"/>
    <property type="match status" value="1"/>
</dbReference>
<evidence type="ECO:0000313" key="4">
    <source>
        <dbReference type="EMBL" id="CAB4712277.1"/>
    </source>
</evidence>
<dbReference type="Pfam" id="PF09394">
    <property type="entry name" value="Inhibitor_I42"/>
    <property type="match status" value="1"/>
</dbReference>
<evidence type="ECO:0000256" key="1">
    <source>
        <dbReference type="ARBA" id="ARBA00022690"/>
    </source>
</evidence>
<reference evidence="5" key="1">
    <citation type="submission" date="2020-05" db="EMBL/GenBank/DDBJ databases">
        <authorList>
            <person name="Chiriac C."/>
            <person name="Salcher M."/>
            <person name="Ghai R."/>
            <person name="Kavagutti S V."/>
        </authorList>
    </citation>
    <scope>NUCLEOTIDE SEQUENCE</scope>
</reference>
<dbReference type="InterPro" id="IPR052781">
    <property type="entry name" value="Cys_protease_inhibitor_I42"/>
</dbReference>
<dbReference type="SUPFAM" id="SSF55399">
    <property type="entry name" value="Subtilisin inhibitor"/>
    <property type="match status" value="1"/>
</dbReference>
<name>A0A6J6VHF2_9ZZZZ</name>
<dbReference type="SUPFAM" id="SSF141066">
    <property type="entry name" value="ICP-like"/>
    <property type="match status" value="1"/>
</dbReference>
<dbReference type="PANTHER" id="PTHR36530:SF1">
    <property type="entry name" value="AMOEBIASIN-1"/>
    <property type="match status" value="1"/>
</dbReference>
<accession>A0A6J6VHF2</accession>
<dbReference type="InterPro" id="IPR036819">
    <property type="entry name" value="Subtilisin_inhibitor-like_sf"/>
</dbReference>
<keyword evidence="1" id="KW-0646">Protease inhibitor</keyword>
<dbReference type="InterPro" id="IPR018990">
    <property type="entry name" value="Prot_inh_I42_chagasin"/>
</dbReference>